<keyword evidence="2" id="KW-1133">Transmembrane helix</keyword>
<feature type="region of interest" description="Disordered" evidence="1">
    <location>
        <begin position="222"/>
        <end position="347"/>
    </location>
</feature>
<dbReference type="AlphaFoldDB" id="A0A1E7EZ52"/>
<evidence type="ECO:0000256" key="1">
    <source>
        <dbReference type="SAM" id="MobiDB-lite"/>
    </source>
</evidence>
<reference evidence="3 4" key="1">
    <citation type="submission" date="2016-09" db="EMBL/GenBank/DDBJ databases">
        <title>Extensive genetic diversity and differential bi-allelic expression allows diatom success in the polar Southern Ocean.</title>
        <authorList>
            <consortium name="DOE Joint Genome Institute"/>
            <person name="Mock T."/>
            <person name="Otillar R.P."/>
            <person name="Strauss J."/>
            <person name="Dupont C."/>
            <person name="Frickenhaus S."/>
            <person name="Maumus F."/>
            <person name="Mcmullan M."/>
            <person name="Sanges R."/>
            <person name="Schmutz J."/>
            <person name="Toseland A."/>
            <person name="Valas R."/>
            <person name="Veluchamy A."/>
            <person name="Ward B.J."/>
            <person name="Allen A."/>
            <person name="Barry K."/>
            <person name="Falciatore A."/>
            <person name="Ferrante M."/>
            <person name="Fortunato A.E."/>
            <person name="Gloeckner G."/>
            <person name="Gruber A."/>
            <person name="Hipkin R."/>
            <person name="Janech M."/>
            <person name="Kroth P."/>
            <person name="Leese F."/>
            <person name="Lindquist E."/>
            <person name="Lyon B.R."/>
            <person name="Martin J."/>
            <person name="Mayer C."/>
            <person name="Parker M."/>
            <person name="Quesneville H."/>
            <person name="Raymond J."/>
            <person name="Uhlig C."/>
            <person name="Valentin K.U."/>
            <person name="Worden A.Z."/>
            <person name="Armbrust E.V."/>
            <person name="Bowler C."/>
            <person name="Green B."/>
            <person name="Moulton V."/>
            <person name="Van Oosterhout C."/>
            <person name="Grigoriev I."/>
        </authorList>
    </citation>
    <scope>NUCLEOTIDE SEQUENCE [LARGE SCALE GENOMIC DNA]</scope>
    <source>
        <strain evidence="3 4">CCMP1102</strain>
    </source>
</reference>
<feature type="compositionally biased region" description="Basic residues" evidence="1">
    <location>
        <begin position="334"/>
        <end position="347"/>
    </location>
</feature>
<protein>
    <submittedName>
        <fullName evidence="3">Uncharacterized protein</fullName>
    </submittedName>
</protein>
<dbReference type="KEGG" id="fcy:FRACYDRAFT_246705"/>
<dbReference type="Proteomes" id="UP000095751">
    <property type="component" value="Unassembled WGS sequence"/>
</dbReference>
<keyword evidence="2" id="KW-0812">Transmembrane</keyword>
<feature type="transmembrane region" description="Helical" evidence="2">
    <location>
        <begin position="18"/>
        <end position="43"/>
    </location>
</feature>
<feature type="compositionally biased region" description="Basic and acidic residues" evidence="1">
    <location>
        <begin position="229"/>
        <end position="242"/>
    </location>
</feature>
<organism evidence="3 4">
    <name type="scientific">Fragilariopsis cylindrus CCMP1102</name>
    <dbReference type="NCBI Taxonomy" id="635003"/>
    <lineage>
        <taxon>Eukaryota</taxon>
        <taxon>Sar</taxon>
        <taxon>Stramenopiles</taxon>
        <taxon>Ochrophyta</taxon>
        <taxon>Bacillariophyta</taxon>
        <taxon>Bacillariophyceae</taxon>
        <taxon>Bacillariophycidae</taxon>
        <taxon>Bacillariales</taxon>
        <taxon>Bacillariaceae</taxon>
        <taxon>Fragilariopsis</taxon>
    </lineage>
</organism>
<keyword evidence="2" id="KW-0472">Membrane</keyword>
<feature type="transmembrane region" description="Helical" evidence="2">
    <location>
        <begin position="146"/>
        <end position="166"/>
    </location>
</feature>
<accession>A0A1E7EZ52</accession>
<evidence type="ECO:0000313" key="3">
    <source>
        <dbReference type="EMBL" id="OEU10833.1"/>
    </source>
</evidence>
<dbReference type="InParanoid" id="A0A1E7EZ52"/>
<evidence type="ECO:0000256" key="2">
    <source>
        <dbReference type="SAM" id="Phobius"/>
    </source>
</evidence>
<feature type="transmembrane region" description="Helical" evidence="2">
    <location>
        <begin position="186"/>
        <end position="205"/>
    </location>
</feature>
<dbReference type="EMBL" id="KV784370">
    <property type="protein sequence ID" value="OEU10833.1"/>
    <property type="molecule type" value="Genomic_DNA"/>
</dbReference>
<dbReference type="OrthoDB" id="51463at2759"/>
<evidence type="ECO:0000313" key="4">
    <source>
        <dbReference type="Proteomes" id="UP000095751"/>
    </source>
</evidence>
<gene>
    <name evidence="3" type="ORF">FRACYDRAFT_246705</name>
</gene>
<proteinExistence type="predicted"/>
<keyword evidence="4" id="KW-1185">Reference proteome</keyword>
<sequence length="347" mass="37357">MSDSNGCKENICTYGMKFVVLLCGIIGIIFSIAAAQSCDFITFVDTDGNPPDMAEDPPFNTALAGSVGIFGYTITEGAYDEASSSYGATTTIGKCVGYESTFFGQSSYPSLATSQFCVLIAPILAGIGLFANLVDFCVCNFTGSNLIGSLFFIGASLLSAGTFCLLADPAFCLEDAELECTVGSGIYMSIGSTVFYFISCLLLFCSPQADPFCYNFGFKNKKSKTTTTKPEESRTSRMRTIDEGGEIPPPPQQQPTTVVVNIMSSNNNDDEDGNNKRRKKKNQTHLSSRFLGRDDDDSNSHSHSNSNTNSSHSKNQTSTTSDDNVDTTTTTTNSKKKKKKKNQIPAQ</sequence>
<feature type="compositionally biased region" description="Low complexity" evidence="1">
    <location>
        <begin position="301"/>
        <end position="333"/>
    </location>
</feature>
<feature type="transmembrane region" description="Helical" evidence="2">
    <location>
        <begin position="112"/>
        <end position="134"/>
    </location>
</feature>
<name>A0A1E7EZ52_9STRA</name>